<dbReference type="SUPFAM" id="SSF51261">
    <property type="entry name" value="Duplicated hybrid motif"/>
    <property type="match status" value="1"/>
</dbReference>
<dbReference type="InterPro" id="IPR011055">
    <property type="entry name" value="Dup_hybrid_motif"/>
</dbReference>
<feature type="compositionally biased region" description="Acidic residues" evidence="1">
    <location>
        <begin position="100"/>
        <end position="111"/>
    </location>
</feature>
<reference evidence="4" key="2">
    <citation type="journal article" date="2021" name="PeerJ">
        <title>Extensive microbial diversity within the chicken gut microbiome revealed by metagenomics and culture.</title>
        <authorList>
            <person name="Gilroy R."/>
            <person name="Ravi A."/>
            <person name="Getino M."/>
            <person name="Pursley I."/>
            <person name="Horton D.L."/>
            <person name="Alikhan N.F."/>
            <person name="Baker D."/>
            <person name="Gharbi K."/>
            <person name="Hall N."/>
            <person name="Watson M."/>
            <person name="Adriaenssens E.M."/>
            <person name="Foster-Nyarko E."/>
            <person name="Jarju S."/>
            <person name="Secka A."/>
            <person name="Antonio M."/>
            <person name="Oren A."/>
            <person name="Chaudhuri R.R."/>
            <person name="La Ragione R."/>
            <person name="Hildebrand F."/>
            <person name="Pallen M.J."/>
        </authorList>
    </citation>
    <scope>NUCLEOTIDE SEQUENCE</scope>
    <source>
        <strain evidence="4">CHK191-8634</strain>
    </source>
</reference>
<dbReference type="AlphaFoldDB" id="A0A9D1ITV2"/>
<comment type="caution">
    <text evidence="4">The sequence shown here is derived from an EMBL/GenBank/DDBJ whole genome shotgun (WGS) entry which is preliminary data.</text>
</comment>
<dbReference type="InterPro" id="IPR050570">
    <property type="entry name" value="Cell_wall_metabolism_enzyme"/>
</dbReference>
<sequence>MKQNQSFFRRAADFAQDRGFYIILGLCAVAIGISGYVLFFTGNDTNDIPEPQTTVSAPNEIEVPDPGPVQQPDVQEQPSTDVANEPEVPEVPETPPEPETPAETETPDSTESDPPAQTTNNPVNVPAEQSTFTLPVDGEVLRAFSGQELIYDETMADWRVHGGTDFSCTEGEQVLAVADGEVSAIYTDEMWGNCVSIQHSDGLVTTYCGLVENATLTTGMAVRSGDVIGGAGGGIACESTMPAHIHVIATRNGESIDLMSLFTE</sequence>
<feature type="transmembrane region" description="Helical" evidence="2">
    <location>
        <begin position="20"/>
        <end position="39"/>
    </location>
</feature>
<keyword evidence="2" id="KW-0812">Transmembrane</keyword>
<dbReference type="CDD" id="cd12797">
    <property type="entry name" value="M23_peptidase"/>
    <property type="match status" value="1"/>
</dbReference>
<reference evidence="4" key="1">
    <citation type="submission" date="2020-10" db="EMBL/GenBank/DDBJ databases">
        <authorList>
            <person name="Gilroy R."/>
        </authorList>
    </citation>
    <scope>NUCLEOTIDE SEQUENCE</scope>
    <source>
        <strain evidence="4">CHK191-8634</strain>
    </source>
</reference>
<accession>A0A9D1ITV2</accession>
<feature type="compositionally biased region" description="Polar residues" evidence="1">
    <location>
        <begin position="116"/>
        <end position="127"/>
    </location>
</feature>
<name>A0A9D1ITV2_9CLOT</name>
<evidence type="ECO:0000256" key="1">
    <source>
        <dbReference type="SAM" id="MobiDB-lite"/>
    </source>
</evidence>
<dbReference type="Gene3D" id="2.70.70.10">
    <property type="entry name" value="Glucose Permease (Domain IIA)"/>
    <property type="match status" value="1"/>
</dbReference>
<dbReference type="PANTHER" id="PTHR21666">
    <property type="entry name" value="PEPTIDASE-RELATED"/>
    <property type="match status" value="1"/>
</dbReference>
<evidence type="ECO:0000259" key="3">
    <source>
        <dbReference type="Pfam" id="PF01551"/>
    </source>
</evidence>
<dbReference type="Pfam" id="PF01551">
    <property type="entry name" value="Peptidase_M23"/>
    <property type="match status" value="1"/>
</dbReference>
<dbReference type="Proteomes" id="UP000824073">
    <property type="component" value="Unassembled WGS sequence"/>
</dbReference>
<evidence type="ECO:0000313" key="5">
    <source>
        <dbReference type="Proteomes" id="UP000824073"/>
    </source>
</evidence>
<evidence type="ECO:0000256" key="2">
    <source>
        <dbReference type="SAM" id="Phobius"/>
    </source>
</evidence>
<organism evidence="4 5">
    <name type="scientific">Candidatus Ventrousia excrementavium</name>
    <dbReference type="NCBI Taxonomy" id="2840961"/>
    <lineage>
        <taxon>Bacteria</taxon>
        <taxon>Bacillati</taxon>
        <taxon>Bacillota</taxon>
        <taxon>Clostridia</taxon>
        <taxon>Eubacteriales</taxon>
        <taxon>Clostridiaceae</taxon>
        <taxon>Clostridiaceae incertae sedis</taxon>
        <taxon>Candidatus Ventrousia</taxon>
    </lineage>
</organism>
<keyword evidence="2" id="KW-0472">Membrane</keyword>
<proteinExistence type="predicted"/>
<feature type="compositionally biased region" description="Low complexity" evidence="1">
    <location>
        <begin position="68"/>
        <end position="78"/>
    </location>
</feature>
<gene>
    <name evidence="4" type="ORF">IAB67_02995</name>
</gene>
<feature type="domain" description="M23ase beta-sheet core" evidence="3">
    <location>
        <begin position="160"/>
        <end position="257"/>
    </location>
</feature>
<feature type="region of interest" description="Disordered" evidence="1">
    <location>
        <begin position="49"/>
        <end position="127"/>
    </location>
</feature>
<dbReference type="InterPro" id="IPR016047">
    <property type="entry name" value="M23ase_b-sheet_dom"/>
</dbReference>
<dbReference type="PANTHER" id="PTHR21666:SF270">
    <property type="entry name" value="MUREIN HYDROLASE ACTIVATOR ENVC"/>
    <property type="match status" value="1"/>
</dbReference>
<dbReference type="EMBL" id="DVMR01000032">
    <property type="protein sequence ID" value="HIU43247.1"/>
    <property type="molecule type" value="Genomic_DNA"/>
</dbReference>
<keyword evidence="2" id="KW-1133">Transmembrane helix</keyword>
<dbReference type="GO" id="GO:0004222">
    <property type="term" value="F:metalloendopeptidase activity"/>
    <property type="evidence" value="ECO:0007669"/>
    <property type="project" value="TreeGrafter"/>
</dbReference>
<evidence type="ECO:0000313" key="4">
    <source>
        <dbReference type="EMBL" id="HIU43247.1"/>
    </source>
</evidence>
<protein>
    <submittedName>
        <fullName evidence="4">M23 family metallopeptidase</fullName>
    </submittedName>
</protein>